<keyword evidence="1" id="KW-0805">Transcription regulation</keyword>
<dbReference type="OrthoDB" id="632644at2"/>
<proteinExistence type="predicted"/>
<dbReference type="EMBL" id="JPRP01000001">
    <property type="protein sequence ID" value="KFF00577.1"/>
    <property type="molecule type" value="Genomic_DNA"/>
</dbReference>
<dbReference type="PROSITE" id="PS01124">
    <property type="entry name" value="HTH_ARAC_FAMILY_2"/>
    <property type="match status" value="1"/>
</dbReference>
<dbReference type="PANTHER" id="PTHR43280">
    <property type="entry name" value="ARAC-FAMILY TRANSCRIPTIONAL REGULATOR"/>
    <property type="match status" value="1"/>
</dbReference>
<dbReference type="SMART" id="SM00342">
    <property type="entry name" value="HTH_ARAC"/>
    <property type="match status" value="1"/>
</dbReference>
<dbReference type="eggNOG" id="COG2207">
    <property type="taxonomic scope" value="Bacteria"/>
</dbReference>
<evidence type="ECO:0000256" key="1">
    <source>
        <dbReference type="ARBA" id="ARBA00023015"/>
    </source>
</evidence>
<dbReference type="PRINTS" id="PR00032">
    <property type="entry name" value="HTHARAC"/>
</dbReference>
<dbReference type="RefSeq" id="WP_034674966.1">
    <property type="nucleotide sequence ID" value="NZ_FPAP01000001.1"/>
</dbReference>
<evidence type="ECO:0000256" key="3">
    <source>
        <dbReference type="ARBA" id="ARBA00023163"/>
    </source>
</evidence>
<reference evidence="5 6" key="1">
    <citation type="submission" date="2014-07" db="EMBL/GenBank/DDBJ databases">
        <title>Genome of Chryseobacterium formosense LMG 24722.</title>
        <authorList>
            <person name="Pipes S.E."/>
            <person name="Stropko S.J."/>
            <person name="Newman J.D."/>
        </authorList>
    </citation>
    <scope>NUCLEOTIDE SEQUENCE [LARGE SCALE GENOMIC DNA]</scope>
    <source>
        <strain evidence="5 6">LMG 24722</strain>
    </source>
</reference>
<organism evidence="5 6">
    <name type="scientific">Chryseobacterium formosense</name>
    <dbReference type="NCBI Taxonomy" id="236814"/>
    <lineage>
        <taxon>Bacteria</taxon>
        <taxon>Pseudomonadati</taxon>
        <taxon>Bacteroidota</taxon>
        <taxon>Flavobacteriia</taxon>
        <taxon>Flavobacteriales</taxon>
        <taxon>Weeksellaceae</taxon>
        <taxon>Chryseobacterium group</taxon>
        <taxon>Chryseobacterium</taxon>
    </lineage>
</organism>
<evidence type="ECO:0000313" key="5">
    <source>
        <dbReference type="EMBL" id="KFF00577.1"/>
    </source>
</evidence>
<feature type="domain" description="HTH araC/xylS-type" evidence="4">
    <location>
        <begin position="210"/>
        <end position="290"/>
    </location>
</feature>
<dbReference type="InterPro" id="IPR009057">
    <property type="entry name" value="Homeodomain-like_sf"/>
</dbReference>
<dbReference type="Gene3D" id="1.10.10.60">
    <property type="entry name" value="Homeodomain-like"/>
    <property type="match status" value="1"/>
</dbReference>
<dbReference type="Pfam" id="PF12833">
    <property type="entry name" value="HTH_18"/>
    <property type="match status" value="1"/>
</dbReference>
<dbReference type="GO" id="GO:0043565">
    <property type="term" value="F:sequence-specific DNA binding"/>
    <property type="evidence" value="ECO:0007669"/>
    <property type="project" value="InterPro"/>
</dbReference>
<dbReference type="STRING" id="236814.IX39_08035"/>
<gene>
    <name evidence="5" type="ORF">IX39_08035</name>
</gene>
<evidence type="ECO:0000259" key="4">
    <source>
        <dbReference type="PROSITE" id="PS01124"/>
    </source>
</evidence>
<sequence>MLNHLFTENNFSPTSTEELFRTFTEPSQVGEIVSFSRKKFFSVILLDGSYEINFEETSLPLEGKNILFTTTKVPFGIHCFKENKPVQSCAFSENFITKANSGYELLSFSVYKPGSQFVYTLDEFEYDKFSDIFKKIAEEDSNEVNPLQTSLLRHYTMELILNGQKLQPSASYINRRNTAEVVACSFIRLLENQFPIDELTKTIGIKTPGEFAEALHLHPVYLNRQVKKAKGRTMSDFIASRVLQEAKILLRTTNWNVSEIASALAFEEASHFNTFFRKHTEVTPSEYRNSKV</sequence>
<dbReference type="PANTHER" id="PTHR43280:SF32">
    <property type="entry name" value="TRANSCRIPTIONAL REGULATORY PROTEIN"/>
    <property type="match status" value="1"/>
</dbReference>
<dbReference type="AlphaFoldDB" id="A0A085Z813"/>
<dbReference type="GO" id="GO:0003700">
    <property type="term" value="F:DNA-binding transcription factor activity"/>
    <property type="evidence" value="ECO:0007669"/>
    <property type="project" value="InterPro"/>
</dbReference>
<dbReference type="SUPFAM" id="SSF46689">
    <property type="entry name" value="Homeodomain-like"/>
    <property type="match status" value="1"/>
</dbReference>
<comment type="caution">
    <text evidence="5">The sequence shown here is derived from an EMBL/GenBank/DDBJ whole genome shotgun (WGS) entry which is preliminary data.</text>
</comment>
<name>A0A085Z813_9FLAO</name>
<keyword evidence="6" id="KW-1185">Reference proteome</keyword>
<dbReference type="InterPro" id="IPR020449">
    <property type="entry name" value="Tscrpt_reg_AraC-type_HTH"/>
</dbReference>
<keyword evidence="2" id="KW-0238">DNA-binding</keyword>
<protein>
    <recommendedName>
        <fullName evidence="4">HTH araC/xylS-type domain-containing protein</fullName>
    </recommendedName>
</protein>
<keyword evidence="3" id="KW-0804">Transcription</keyword>
<dbReference type="InterPro" id="IPR018060">
    <property type="entry name" value="HTH_AraC"/>
</dbReference>
<evidence type="ECO:0000256" key="2">
    <source>
        <dbReference type="ARBA" id="ARBA00023125"/>
    </source>
</evidence>
<evidence type="ECO:0000313" key="6">
    <source>
        <dbReference type="Proteomes" id="UP000028713"/>
    </source>
</evidence>
<accession>A0A085Z813</accession>
<dbReference type="Proteomes" id="UP000028713">
    <property type="component" value="Unassembled WGS sequence"/>
</dbReference>